<dbReference type="Proteomes" id="UP000677687">
    <property type="component" value="Unassembled WGS sequence"/>
</dbReference>
<evidence type="ECO:0000313" key="2">
    <source>
        <dbReference type="EMBL" id="MBS3057386.1"/>
    </source>
</evidence>
<feature type="transmembrane region" description="Helical" evidence="1">
    <location>
        <begin position="77"/>
        <end position="100"/>
    </location>
</feature>
<proteinExistence type="predicted"/>
<dbReference type="EMBL" id="JAGVWD010000027">
    <property type="protein sequence ID" value="MBS3057386.1"/>
    <property type="molecule type" value="Genomic_DNA"/>
</dbReference>
<comment type="caution">
    <text evidence="2">The sequence shown here is derived from an EMBL/GenBank/DDBJ whole genome shotgun (WGS) entry which is preliminary data.</text>
</comment>
<organism evidence="2 3">
    <name type="scientific">Candidatus Iainarchaeum sp</name>
    <dbReference type="NCBI Taxonomy" id="3101447"/>
    <lineage>
        <taxon>Archaea</taxon>
        <taxon>Candidatus Iainarchaeota</taxon>
        <taxon>Candidatus Iainarchaeia</taxon>
        <taxon>Candidatus Iainarchaeales</taxon>
        <taxon>Candidatus Iainarchaeaceae</taxon>
        <taxon>Candidatus Iainarchaeum</taxon>
    </lineage>
</organism>
<dbReference type="AlphaFoldDB" id="A0A8T4L2T9"/>
<sequence>MPALERFKKMPVGVLLIFLFTLLGLPGVIMNVFQFPQIKFSNPETAMFALFFIALGIVFLLLQLYGLLAGKKFLPKIYLVMIAVVILQFFLASAFFPLYYSDIVDYSISAQAAVRQFSTAEKQMIEGVAIAAVQIALFISAIIYAAFFFYARRKKEYFAN</sequence>
<feature type="transmembrane region" description="Helical" evidence="1">
    <location>
        <begin position="128"/>
        <end position="151"/>
    </location>
</feature>
<gene>
    <name evidence="2" type="ORF">J4415_02045</name>
</gene>
<reference evidence="2" key="2">
    <citation type="submission" date="2021-05" db="EMBL/GenBank/DDBJ databases">
        <title>Protein family content uncovers lineage relationships and bacterial pathway maintenance mechanisms in DPANN archaea.</title>
        <authorList>
            <person name="Castelle C.J."/>
            <person name="Meheust R."/>
            <person name="Jaffe A.L."/>
            <person name="Seitz K."/>
            <person name="Gong X."/>
            <person name="Baker B.J."/>
            <person name="Banfield J.F."/>
        </authorList>
    </citation>
    <scope>NUCLEOTIDE SEQUENCE</scope>
    <source>
        <strain evidence="2">RIFCSPHIGHO2_01_FULL_AR10_44_11</strain>
    </source>
</reference>
<reference evidence="2" key="1">
    <citation type="submission" date="2021-03" db="EMBL/GenBank/DDBJ databases">
        <authorList>
            <person name="Jaffe A."/>
        </authorList>
    </citation>
    <scope>NUCLEOTIDE SEQUENCE</scope>
    <source>
        <strain evidence="2">RIFCSPHIGHO2_01_FULL_AR10_44_11</strain>
    </source>
</reference>
<keyword evidence="1" id="KW-0472">Membrane</keyword>
<feature type="transmembrane region" description="Helical" evidence="1">
    <location>
        <begin position="12"/>
        <end position="33"/>
    </location>
</feature>
<evidence type="ECO:0000256" key="1">
    <source>
        <dbReference type="SAM" id="Phobius"/>
    </source>
</evidence>
<accession>A0A8T4L2T9</accession>
<keyword evidence="1" id="KW-1133">Transmembrane helix</keyword>
<name>A0A8T4L2T9_9ARCH</name>
<protein>
    <submittedName>
        <fullName evidence="2">Uncharacterized protein</fullName>
    </submittedName>
</protein>
<keyword evidence="1" id="KW-0812">Transmembrane</keyword>
<feature type="transmembrane region" description="Helical" evidence="1">
    <location>
        <begin position="45"/>
        <end position="65"/>
    </location>
</feature>
<evidence type="ECO:0000313" key="3">
    <source>
        <dbReference type="Proteomes" id="UP000677687"/>
    </source>
</evidence>